<dbReference type="InterPro" id="IPR004088">
    <property type="entry name" value="KH_dom_type_1"/>
</dbReference>
<dbReference type="InterPro" id="IPR036612">
    <property type="entry name" value="KH_dom_type_1_sf"/>
</dbReference>
<feature type="compositionally biased region" description="Basic and acidic residues" evidence="7">
    <location>
        <begin position="1"/>
        <end position="17"/>
    </location>
</feature>
<reference evidence="9" key="1">
    <citation type="submission" date="2017-07" db="EMBL/GenBank/DDBJ databases">
        <title>Taro Niue Genome Assembly and Annotation.</title>
        <authorList>
            <person name="Atibalentja N."/>
            <person name="Keating K."/>
            <person name="Fields C.J."/>
        </authorList>
    </citation>
    <scope>NUCLEOTIDE SEQUENCE</scope>
    <source>
        <strain evidence="9">Niue_2</strain>
        <tissue evidence="9">Leaf</tissue>
    </source>
</reference>
<dbReference type="SUPFAM" id="SSF90229">
    <property type="entry name" value="CCCH zinc finger"/>
    <property type="match status" value="2"/>
</dbReference>
<dbReference type="OrthoDB" id="410307at2759"/>
<evidence type="ECO:0000256" key="7">
    <source>
        <dbReference type="SAM" id="MobiDB-lite"/>
    </source>
</evidence>
<dbReference type="InterPro" id="IPR045877">
    <property type="entry name" value="ZFP36-like"/>
</dbReference>
<dbReference type="AlphaFoldDB" id="A0A843TFX0"/>
<proteinExistence type="predicted"/>
<dbReference type="InterPro" id="IPR000571">
    <property type="entry name" value="Znf_CCCH"/>
</dbReference>
<dbReference type="FunFam" id="4.10.1000.10:FF:000003">
    <property type="entry name" value="Zinc finger CCCH domain-containing protein"/>
    <property type="match status" value="1"/>
</dbReference>
<dbReference type="SUPFAM" id="SSF54791">
    <property type="entry name" value="Eukaryotic type KH-domain (KH-domain type I)"/>
    <property type="match status" value="1"/>
</dbReference>
<protein>
    <recommendedName>
        <fullName evidence="8">C3H1-type domain-containing protein</fullName>
    </recommendedName>
</protein>
<dbReference type="Gene3D" id="3.30.1370.10">
    <property type="entry name" value="K Homology domain, type 1"/>
    <property type="match status" value="1"/>
</dbReference>
<dbReference type="GO" id="GO:0003729">
    <property type="term" value="F:mRNA binding"/>
    <property type="evidence" value="ECO:0007669"/>
    <property type="project" value="InterPro"/>
</dbReference>
<dbReference type="SMART" id="SM00356">
    <property type="entry name" value="ZnF_C3H1"/>
    <property type="match status" value="2"/>
</dbReference>
<keyword evidence="3 6" id="KW-0863">Zinc-finger</keyword>
<dbReference type="SMART" id="SM00322">
    <property type="entry name" value="KH"/>
    <property type="match status" value="1"/>
</dbReference>
<dbReference type="Pfam" id="PF00642">
    <property type="entry name" value="zf-CCCH"/>
    <property type="match status" value="1"/>
</dbReference>
<accession>A0A843TFX0</accession>
<dbReference type="PROSITE" id="PS50084">
    <property type="entry name" value="KH_TYPE_1"/>
    <property type="match status" value="1"/>
</dbReference>
<feature type="zinc finger region" description="C3H1-type" evidence="6">
    <location>
        <begin position="117"/>
        <end position="145"/>
    </location>
</feature>
<organism evidence="9 10">
    <name type="scientific">Colocasia esculenta</name>
    <name type="common">Wild taro</name>
    <name type="synonym">Arum esculentum</name>
    <dbReference type="NCBI Taxonomy" id="4460"/>
    <lineage>
        <taxon>Eukaryota</taxon>
        <taxon>Viridiplantae</taxon>
        <taxon>Streptophyta</taxon>
        <taxon>Embryophyta</taxon>
        <taxon>Tracheophyta</taxon>
        <taxon>Spermatophyta</taxon>
        <taxon>Magnoliopsida</taxon>
        <taxon>Liliopsida</taxon>
        <taxon>Araceae</taxon>
        <taxon>Aroideae</taxon>
        <taxon>Colocasieae</taxon>
        <taxon>Colocasia</taxon>
    </lineage>
</organism>
<dbReference type="PANTHER" id="PTHR12547">
    <property type="entry name" value="CCCH ZINC FINGER/TIS11-RELATED"/>
    <property type="match status" value="1"/>
</dbReference>
<evidence type="ECO:0000313" key="10">
    <source>
        <dbReference type="Proteomes" id="UP000652761"/>
    </source>
</evidence>
<dbReference type="InterPro" id="IPR036855">
    <property type="entry name" value="Znf_CCCH_sf"/>
</dbReference>
<evidence type="ECO:0000256" key="4">
    <source>
        <dbReference type="ARBA" id="ARBA00022833"/>
    </source>
</evidence>
<name>A0A843TFX0_COLES</name>
<evidence type="ECO:0000259" key="8">
    <source>
        <dbReference type="PROSITE" id="PS50103"/>
    </source>
</evidence>
<evidence type="ECO:0000256" key="6">
    <source>
        <dbReference type="PROSITE-ProRule" id="PRU00723"/>
    </source>
</evidence>
<evidence type="ECO:0000256" key="1">
    <source>
        <dbReference type="ARBA" id="ARBA00022723"/>
    </source>
</evidence>
<dbReference type="InterPro" id="IPR004087">
    <property type="entry name" value="KH_dom"/>
</dbReference>
<keyword evidence="10" id="KW-1185">Reference proteome</keyword>
<dbReference type="PROSITE" id="PS50103">
    <property type="entry name" value="ZF_C3H1"/>
    <property type="match status" value="2"/>
</dbReference>
<dbReference type="GO" id="GO:0051252">
    <property type="term" value="P:regulation of RNA metabolic process"/>
    <property type="evidence" value="ECO:0007669"/>
    <property type="project" value="UniProtKB-ARBA"/>
</dbReference>
<evidence type="ECO:0000256" key="5">
    <source>
        <dbReference type="PROSITE-ProRule" id="PRU00117"/>
    </source>
</evidence>
<feature type="region of interest" description="Disordered" evidence="7">
    <location>
        <begin position="1"/>
        <end position="22"/>
    </location>
</feature>
<sequence length="315" mass="33663">MASLRDERGRAAGDDRNYAAASKKRKGLRPRACMDVIHPAMYMERLWLVGSLGFWDFSRIGQCSTAGCSFGEGCHFLHYVPGGINAAAKMINLSSPSLSISRNTMVPSVSDLPTPPLIKTPMCNNYNTPGGYKYGDKCQFAHGERELGRPTLQMLDDDSMGPIGGRLGVHIDPPTSAGVGAAGSFGASASAKISVDASLAGAIIGEAGVNSKQICRLSGAKLSIREHETDPNLRNIELEGTFDRIKQAGDMIQELIGNLSATIPLSTKNLAPTSAAPGSNYKTKLCVNFFRRRPCTFGDRCRFAHGAAELRKPGV</sequence>
<comment type="caution">
    <text evidence="9">The sequence shown here is derived from an EMBL/GenBank/DDBJ whole genome shotgun (WGS) entry which is preliminary data.</text>
</comment>
<dbReference type="PANTHER" id="PTHR12547:SF154">
    <property type="entry name" value="ZINC FINGER CCCH DOMAIN-CONTAINING PROTEIN 52"/>
    <property type="match status" value="1"/>
</dbReference>
<evidence type="ECO:0000313" key="9">
    <source>
        <dbReference type="EMBL" id="MQL69631.1"/>
    </source>
</evidence>
<feature type="zinc finger region" description="C3H1-type" evidence="6">
    <location>
        <begin position="280"/>
        <end position="308"/>
    </location>
</feature>
<dbReference type="GO" id="GO:0010468">
    <property type="term" value="P:regulation of gene expression"/>
    <property type="evidence" value="ECO:0007669"/>
    <property type="project" value="UniProtKB-ARBA"/>
</dbReference>
<dbReference type="Gene3D" id="4.10.1000.10">
    <property type="entry name" value="Zinc finger, CCCH-type"/>
    <property type="match status" value="2"/>
</dbReference>
<evidence type="ECO:0000256" key="3">
    <source>
        <dbReference type="ARBA" id="ARBA00022771"/>
    </source>
</evidence>
<dbReference type="EMBL" id="NMUH01000043">
    <property type="protein sequence ID" value="MQL69631.1"/>
    <property type="molecule type" value="Genomic_DNA"/>
</dbReference>
<gene>
    <name evidence="9" type="ORF">Taro_001931</name>
</gene>
<evidence type="ECO:0000256" key="2">
    <source>
        <dbReference type="ARBA" id="ARBA00022737"/>
    </source>
</evidence>
<keyword evidence="2" id="KW-0677">Repeat</keyword>
<keyword evidence="4 6" id="KW-0862">Zinc</keyword>
<dbReference type="CDD" id="cd22464">
    <property type="entry name" value="KH-I_AtC3H36_like"/>
    <property type="match status" value="1"/>
</dbReference>
<feature type="domain" description="C3H1-type" evidence="8">
    <location>
        <begin position="280"/>
        <end position="308"/>
    </location>
</feature>
<keyword evidence="1 6" id="KW-0479">Metal-binding</keyword>
<dbReference type="GO" id="GO:0008270">
    <property type="term" value="F:zinc ion binding"/>
    <property type="evidence" value="ECO:0007669"/>
    <property type="project" value="UniProtKB-KW"/>
</dbReference>
<keyword evidence="5" id="KW-0694">RNA-binding</keyword>
<dbReference type="Pfam" id="PF00013">
    <property type="entry name" value="KH_1"/>
    <property type="match status" value="1"/>
</dbReference>
<dbReference type="Proteomes" id="UP000652761">
    <property type="component" value="Unassembled WGS sequence"/>
</dbReference>
<feature type="domain" description="C3H1-type" evidence="8">
    <location>
        <begin position="117"/>
        <end position="145"/>
    </location>
</feature>